<dbReference type="InterPro" id="IPR036574">
    <property type="entry name" value="Scorpion_toxin-like_sf"/>
</dbReference>
<gene>
    <name evidence="6" type="ORF">CHIRRI_LOCUS12628</name>
</gene>
<keyword evidence="3" id="KW-1015">Disulfide bond</keyword>
<evidence type="ECO:0000256" key="1">
    <source>
        <dbReference type="ARBA" id="ARBA00004613"/>
    </source>
</evidence>
<evidence type="ECO:0000256" key="2">
    <source>
        <dbReference type="ARBA" id="ARBA00022525"/>
    </source>
</evidence>
<keyword evidence="4" id="KW-0732">Signal</keyword>
<dbReference type="SUPFAM" id="SSF57095">
    <property type="entry name" value="Scorpion toxin-like"/>
    <property type="match status" value="1"/>
</dbReference>
<name>A0A9N9S4I2_9DIPT</name>
<dbReference type="CDD" id="cd21806">
    <property type="entry name" value="DEFL_defensin-like"/>
    <property type="match status" value="1"/>
</dbReference>
<dbReference type="OrthoDB" id="10038290at2759"/>
<dbReference type="InterPro" id="IPR001542">
    <property type="entry name" value="Defensin_invertebrate/fungal"/>
</dbReference>
<reference evidence="6" key="2">
    <citation type="submission" date="2022-10" db="EMBL/GenBank/DDBJ databases">
        <authorList>
            <consortium name="ENA_rothamsted_submissions"/>
            <consortium name="culmorum"/>
            <person name="King R."/>
        </authorList>
    </citation>
    <scope>NUCLEOTIDE SEQUENCE</scope>
</reference>
<evidence type="ECO:0000259" key="5">
    <source>
        <dbReference type="PROSITE" id="PS51378"/>
    </source>
</evidence>
<sequence>MRLIIFVVVFFAVIALAVLNPVDFEEQNFEGPNFEDQQFLDESVPFVRNKRLTCDILGSTPACAAHCIARGYRGGWCDGQSVCNCRR</sequence>
<keyword evidence="7" id="KW-1185">Reference proteome</keyword>
<organism evidence="6 7">
    <name type="scientific">Chironomus riparius</name>
    <dbReference type="NCBI Taxonomy" id="315576"/>
    <lineage>
        <taxon>Eukaryota</taxon>
        <taxon>Metazoa</taxon>
        <taxon>Ecdysozoa</taxon>
        <taxon>Arthropoda</taxon>
        <taxon>Hexapoda</taxon>
        <taxon>Insecta</taxon>
        <taxon>Pterygota</taxon>
        <taxon>Neoptera</taxon>
        <taxon>Endopterygota</taxon>
        <taxon>Diptera</taxon>
        <taxon>Nematocera</taxon>
        <taxon>Chironomoidea</taxon>
        <taxon>Chironomidae</taxon>
        <taxon>Chironominae</taxon>
        <taxon>Chironomus</taxon>
    </lineage>
</organism>
<keyword evidence="2" id="KW-0964">Secreted</keyword>
<dbReference type="PANTHER" id="PTHR13645:SF0">
    <property type="entry name" value="DEFENSIN"/>
    <property type="match status" value="1"/>
</dbReference>
<dbReference type="AlphaFoldDB" id="A0A9N9S4I2"/>
<evidence type="ECO:0000313" key="7">
    <source>
        <dbReference type="Proteomes" id="UP001153620"/>
    </source>
</evidence>
<dbReference type="EMBL" id="OU895879">
    <property type="protein sequence ID" value="CAG9809808.1"/>
    <property type="molecule type" value="Genomic_DNA"/>
</dbReference>
<dbReference type="GO" id="GO:0005615">
    <property type="term" value="C:extracellular space"/>
    <property type="evidence" value="ECO:0007669"/>
    <property type="project" value="TreeGrafter"/>
</dbReference>
<dbReference type="Gene3D" id="3.30.30.10">
    <property type="entry name" value="Knottin, scorpion toxin-like"/>
    <property type="match status" value="1"/>
</dbReference>
<dbReference type="GO" id="GO:0006959">
    <property type="term" value="P:humoral immune response"/>
    <property type="evidence" value="ECO:0007669"/>
    <property type="project" value="TreeGrafter"/>
</dbReference>
<dbReference type="Pfam" id="PF01097">
    <property type="entry name" value="Defensin_2"/>
    <property type="match status" value="1"/>
</dbReference>
<feature type="signal peptide" evidence="4">
    <location>
        <begin position="1"/>
        <end position="17"/>
    </location>
</feature>
<dbReference type="PROSITE" id="PS51378">
    <property type="entry name" value="INVERT_DEFENSINS"/>
    <property type="match status" value="1"/>
</dbReference>
<evidence type="ECO:0000313" key="6">
    <source>
        <dbReference type="EMBL" id="CAG9809808.1"/>
    </source>
</evidence>
<feature type="chain" id="PRO_5040174142" description="Invertebrate defensins family profile domain-containing protein" evidence="4">
    <location>
        <begin position="18"/>
        <end position="87"/>
    </location>
</feature>
<protein>
    <recommendedName>
        <fullName evidence="5">Invertebrate defensins family profile domain-containing protein</fullName>
    </recommendedName>
</protein>
<feature type="domain" description="Invertebrate defensins family profile" evidence="5">
    <location>
        <begin position="51"/>
        <end position="87"/>
    </location>
</feature>
<comment type="subcellular location">
    <subcellularLocation>
        <location evidence="1">Secreted</location>
    </subcellularLocation>
</comment>
<dbReference type="PANTHER" id="PTHR13645">
    <property type="entry name" value="DEFENSIN"/>
    <property type="match status" value="1"/>
</dbReference>
<proteinExistence type="predicted"/>
<reference evidence="6" key="1">
    <citation type="submission" date="2022-01" db="EMBL/GenBank/DDBJ databases">
        <authorList>
            <person name="King R."/>
        </authorList>
    </citation>
    <scope>NUCLEOTIDE SEQUENCE</scope>
</reference>
<evidence type="ECO:0000256" key="3">
    <source>
        <dbReference type="ARBA" id="ARBA00023157"/>
    </source>
</evidence>
<accession>A0A9N9S4I2</accession>
<dbReference type="GO" id="GO:0050830">
    <property type="term" value="P:defense response to Gram-positive bacterium"/>
    <property type="evidence" value="ECO:0007669"/>
    <property type="project" value="UniProtKB-ARBA"/>
</dbReference>
<evidence type="ECO:0000256" key="4">
    <source>
        <dbReference type="SAM" id="SignalP"/>
    </source>
</evidence>
<dbReference type="Proteomes" id="UP001153620">
    <property type="component" value="Chromosome 3"/>
</dbReference>